<dbReference type="EMBL" id="HBGE01108770">
    <property type="protein sequence ID" value="CAD9188072.1"/>
    <property type="molecule type" value="Transcribed_RNA"/>
</dbReference>
<name>A0A7S1WUS9_ALECA</name>
<accession>A0A7S1WUS9</accession>
<evidence type="ECO:0000313" key="3">
    <source>
        <dbReference type="EMBL" id="CAD9188072.1"/>
    </source>
</evidence>
<reference evidence="3" key="1">
    <citation type="submission" date="2021-01" db="EMBL/GenBank/DDBJ databases">
        <authorList>
            <person name="Corre E."/>
            <person name="Pelletier E."/>
            <person name="Niang G."/>
            <person name="Scheremetjew M."/>
            <person name="Finn R."/>
            <person name="Kale V."/>
            <person name="Holt S."/>
            <person name="Cochrane G."/>
            <person name="Meng A."/>
            <person name="Brown T."/>
            <person name="Cohen L."/>
        </authorList>
    </citation>
    <scope>NUCLEOTIDE SEQUENCE</scope>
    <source>
        <strain evidence="3">OF101</strain>
    </source>
</reference>
<proteinExistence type="predicted"/>
<gene>
    <name evidence="3" type="ORF">ACAT0790_LOCUS64846</name>
</gene>
<evidence type="ECO:0000256" key="1">
    <source>
        <dbReference type="SAM" id="Coils"/>
    </source>
</evidence>
<protein>
    <submittedName>
        <fullName evidence="3">Uncharacterized protein</fullName>
    </submittedName>
</protein>
<organism evidence="3">
    <name type="scientific">Alexandrium catenella</name>
    <name type="common">Red tide dinoflagellate</name>
    <name type="synonym">Gonyaulax catenella</name>
    <dbReference type="NCBI Taxonomy" id="2925"/>
    <lineage>
        <taxon>Eukaryota</taxon>
        <taxon>Sar</taxon>
        <taxon>Alveolata</taxon>
        <taxon>Dinophyceae</taxon>
        <taxon>Gonyaulacales</taxon>
        <taxon>Pyrocystaceae</taxon>
        <taxon>Alexandrium</taxon>
    </lineage>
</organism>
<keyword evidence="1" id="KW-0175">Coiled coil</keyword>
<sequence>MEGHCEEARRFIGVWQGFCGGEGGRTVHEARKGQLAQAKQEIALRQQAGGALHTRQGLELELAQLCAHEGEVYGSPEEVQGRMVQNTGPEASLRDSLRSMHEKFEQLLGAERRQAQELRGGLEASQLEAQRERAEVEVERRRAKHEFEALQAAWEIDAQAGRERAQSLEEQLKEAKEWIEHLTEVGESRDQAGSRLEGQEKQLRGIKQALSDLTNLSAGLLNGANASAAAGSGSAAISGASAAGSGPAHSGSGMSGCASTCAAGGSVVIGVSPGLGNSASLQRGATRALVPSALSVPSAPAAIGVPAVVPAVAQVAVASTSPFGRSRSVASLPPGRSGASSVLPMEVHAPFGALAATGASFLPVSPQRPDRSLSPQPASPQPWTPQARGGLLPPASPLAPPSRASLAPRGHSAVARPPASAVPGPAASPPMPRPPPWAKPPAWGIGGWGW</sequence>
<feature type="compositionally biased region" description="Pro residues" evidence="2">
    <location>
        <begin position="426"/>
        <end position="439"/>
    </location>
</feature>
<feature type="compositionally biased region" description="Low complexity" evidence="2">
    <location>
        <begin position="401"/>
        <end position="425"/>
    </location>
</feature>
<evidence type="ECO:0000256" key="2">
    <source>
        <dbReference type="SAM" id="MobiDB-lite"/>
    </source>
</evidence>
<feature type="coiled-coil region" evidence="1">
    <location>
        <begin position="122"/>
        <end position="216"/>
    </location>
</feature>
<feature type="region of interest" description="Disordered" evidence="2">
    <location>
        <begin position="362"/>
        <end position="450"/>
    </location>
</feature>
<dbReference type="AlphaFoldDB" id="A0A7S1WUS9"/>
<feature type="region of interest" description="Disordered" evidence="2">
    <location>
        <begin position="236"/>
        <end position="256"/>
    </location>
</feature>